<dbReference type="AlphaFoldDB" id="A0A221KJ48"/>
<evidence type="ECO:0000313" key="4">
    <source>
        <dbReference type="EMBL" id="ASM78867.1"/>
    </source>
</evidence>
<protein>
    <recommendedName>
        <fullName evidence="3">Zinc finger/thioredoxin putative domain-containing protein</fullName>
    </recommendedName>
</protein>
<organism evidence="4 5">
    <name type="scientific">Vitreoscilla filiformis</name>
    <dbReference type="NCBI Taxonomy" id="63"/>
    <lineage>
        <taxon>Bacteria</taxon>
        <taxon>Pseudomonadati</taxon>
        <taxon>Pseudomonadota</taxon>
        <taxon>Betaproteobacteria</taxon>
        <taxon>Neisseriales</taxon>
        <taxon>Neisseriaceae</taxon>
        <taxon>Vitreoscilla</taxon>
    </lineage>
</organism>
<dbReference type="OrthoDB" id="5294582at2"/>
<evidence type="ECO:0000259" key="3">
    <source>
        <dbReference type="Pfam" id="PF13719"/>
    </source>
</evidence>
<dbReference type="Pfam" id="PF13719">
    <property type="entry name" value="Zn_ribbon_5"/>
    <property type="match status" value="1"/>
</dbReference>
<keyword evidence="5" id="KW-1185">Reference proteome</keyword>
<keyword evidence="2" id="KW-0472">Membrane</keyword>
<feature type="transmembrane region" description="Helical" evidence="2">
    <location>
        <begin position="230"/>
        <end position="249"/>
    </location>
</feature>
<dbReference type="KEGG" id="vff:VITFI_CDS3090"/>
<feature type="compositionally biased region" description="Pro residues" evidence="1">
    <location>
        <begin position="143"/>
        <end position="187"/>
    </location>
</feature>
<keyword evidence="2" id="KW-1133">Transmembrane helix</keyword>
<proteinExistence type="predicted"/>
<dbReference type="RefSeq" id="WP_089417736.1">
    <property type="nucleotide sequence ID" value="NZ_CP022423.1"/>
</dbReference>
<reference evidence="4 5" key="1">
    <citation type="submission" date="2017-07" db="EMBL/GenBank/DDBJ databases">
        <title>Complete Genome Sequence of the cosmetic ferment Vitreoscilla filiformis (ATCC15551).</title>
        <authorList>
            <person name="Contreras S."/>
            <person name="Sagory-Zalkind P."/>
            <person name="Blanquart H."/>
            <person name="Iltis A."/>
            <person name="Morand S.C."/>
        </authorList>
    </citation>
    <scope>NUCLEOTIDE SEQUENCE [LARGE SCALE GENOMIC DNA]</scope>
    <source>
        <strain evidence="4 5">ATCC 15551</strain>
    </source>
</reference>
<dbReference type="EMBL" id="CP022423">
    <property type="protein sequence ID" value="ASM78867.1"/>
    <property type="molecule type" value="Genomic_DNA"/>
</dbReference>
<evidence type="ECO:0000313" key="5">
    <source>
        <dbReference type="Proteomes" id="UP000199729"/>
    </source>
</evidence>
<evidence type="ECO:0000256" key="1">
    <source>
        <dbReference type="SAM" id="MobiDB-lite"/>
    </source>
</evidence>
<gene>
    <name evidence="4" type="ORF">VITFI_CDS3090</name>
</gene>
<dbReference type="Proteomes" id="UP000199729">
    <property type="component" value="Chromosome"/>
</dbReference>
<feature type="region of interest" description="Disordered" evidence="1">
    <location>
        <begin position="50"/>
        <end position="106"/>
    </location>
</feature>
<keyword evidence="2" id="KW-0812">Transmembrane</keyword>
<dbReference type="InterPro" id="IPR011723">
    <property type="entry name" value="Znf/thioredoxin_put"/>
</dbReference>
<feature type="region of interest" description="Disordered" evidence="1">
    <location>
        <begin position="132"/>
        <end position="196"/>
    </location>
</feature>
<accession>A0A221KJ48</accession>
<feature type="transmembrane region" description="Helical" evidence="2">
    <location>
        <begin position="356"/>
        <end position="378"/>
    </location>
</feature>
<sequence>MSLLTRCHACHMVFHVVQDQLKVSEGWVRCGRCGEVFNALEHLFEADAAAPAGAPTPTPLAGTSATEPDSQLHTDFGASTLAASDFGPLPAPSRQPPTWDLPPLTTAPPPVPAVTAVAVPVPALTVVLPQPPTVTPPAADGPAPAPATEAPPQPPAPAPEQPPAASPSPVTPPPSTEQPPPAPPVPPEASSTAAEPVAVTADTAPTVHPVPGFLQDPAAARWYHRRWARWMMALLAPLLVLLLGLQVLVQYRNELSTHYTGLRGYLVKMCSVVGCQLESPRALEQLVLVSSKIQQTSAKNVLHLRAELHNRARHPVRTPSLDLTLTDAYGQVLVRKMLQPQELRSPGESIRGSNSWQISAFIDVGTLPVAGFSLVLFYP</sequence>
<evidence type="ECO:0000256" key="2">
    <source>
        <dbReference type="SAM" id="Phobius"/>
    </source>
</evidence>
<feature type="domain" description="Zinc finger/thioredoxin putative" evidence="3">
    <location>
        <begin position="3"/>
        <end position="39"/>
    </location>
</feature>
<dbReference type="NCBIfam" id="TIGR02098">
    <property type="entry name" value="MJ0042_CXXC"/>
    <property type="match status" value="1"/>
</dbReference>
<dbReference type="Pfam" id="PF11906">
    <property type="entry name" value="DUF3426"/>
    <property type="match status" value="1"/>
</dbReference>
<feature type="compositionally biased region" description="Low complexity" evidence="1">
    <location>
        <begin position="50"/>
        <end position="66"/>
    </location>
</feature>
<name>A0A221KJ48_VITFI</name>
<dbReference type="InterPro" id="IPR021834">
    <property type="entry name" value="DUF3426"/>
</dbReference>